<comment type="caution">
    <text evidence="2">The sequence shown here is derived from an EMBL/GenBank/DDBJ whole genome shotgun (WGS) entry which is preliminary data.</text>
</comment>
<dbReference type="Pfam" id="PF04488">
    <property type="entry name" value="Gly_transf_sug"/>
    <property type="match status" value="1"/>
</dbReference>
<name>A0AAW5EWU2_CLOSY</name>
<accession>A0AAW5EWU2</accession>
<evidence type="ECO:0000313" key="2">
    <source>
        <dbReference type="EMBL" id="MCK0084461.1"/>
    </source>
</evidence>
<dbReference type="GO" id="GO:0000030">
    <property type="term" value="F:mannosyltransferase activity"/>
    <property type="evidence" value="ECO:0007669"/>
    <property type="project" value="TreeGrafter"/>
</dbReference>
<reference evidence="2" key="1">
    <citation type="journal article" date="2022" name="Cell Host Microbe">
        <title>Colonization of the live biotherapeutic product VE303 and modulation of the microbiota and metabolites in healthy volunteers.</title>
        <authorList>
            <person name="Dsouza M."/>
            <person name="Menon R."/>
            <person name="Crossette E."/>
            <person name="Bhattarai S.K."/>
            <person name="Schneider J."/>
            <person name="Kim Y.G."/>
            <person name="Reddy S."/>
            <person name="Caballero S."/>
            <person name="Felix C."/>
            <person name="Cornacchione L."/>
            <person name="Hendrickson J."/>
            <person name="Watson A.R."/>
            <person name="Minot S.S."/>
            <person name="Greenfield N."/>
            <person name="Schopf L."/>
            <person name="Szabady R."/>
            <person name="Patarroyo J."/>
            <person name="Smith W."/>
            <person name="Harrison P."/>
            <person name="Kuijper E.J."/>
            <person name="Kelly C.P."/>
            <person name="Olle B."/>
            <person name="Bobilev D."/>
            <person name="Silber J.L."/>
            <person name="Bucci V."/>
            <person name="Roberts B."/>
            <person name="Faith J."/>
            <person name="Norman J.M."/>
        </authorList>
    </citation>
    <scope>NUCLEOTIDE SEQUENCE</scope>
    <source>
        <strain evidence="2">VE303-04</strain>
    </source>
</reference>
<dbReference type="EMBL" id="JAINVB010000001">
    <property type="protein sequence ID" value="MCK0084461.1"/>
    <property type="molecule type" value="Genomic_DNA"/>
</dbReference>
<dbReference type="InterPro" id="IPR007577">
    <property type="entry name" value="GlycoTrfase_DXD_sugar-bd_CS"/>
</dbReference>
<proteinExistence type="predicted"/>
<organism evidence="2 3">
    <name type="scientific">Clostridium symbiosum</name>
    <name type="common">Bacteroides symbiosus</name>
    <dbReference type="NCBI Taxonomy" id="1512"/>
    <lineage>
        <taxon>Bacteria</taxon>
        <taxon>Bacillati</taxon>
        <taxon>Bacillota</taxon>
        <taxon>Clostridia</taxon>
        <taxon>Lachnospirales</taxon>
        <taxon>Lachnospiraceae</taxon>
        <taxon>Otoolea</taxon>
    </lineage>
</organism>
<dbReference type="InterPro" id="IPR029044">
    <property type="entry name" value="Nucleotide-diphossugar_trans"/>
</dbReference>
<evidence type="ECO:0000256" key="1">
    <source>
        <dbReference type="ARBA" id="ARBA00022679"/>
    </source>
</evidence>
<dbReference type="AlphaFoldDB" id="A0AAW5EWU2"/>
<dbReference type="PANTHER" id="PTHR32385:SF15">
    <property type="entry name" value="INOSITOL PHOSPHOCERAMIDE MANNOSYLTRANSFERASE 1"/>
    <property type="match status" value="1"/>
</dbReference>
<keyword evidence="1 2" id="KW-0808">Transferase</keyword>
<evidence type="ECO:0000313" key="3">
    <source>
        <dbReference type="Proteomes" id="UP001203136"/>
    </source>
</evidence>
<sequence>MIPKIIHYCWFGKNPLPEETKEFIESWKKYCPQYKIIEWNEDNFDINKLRYTKEAYEHKKWAFITDYVRLYALYYYGGIYMDTDVEVTKPLDCFLEEQGFSGFEMPDKVPTGLMACEKGHPFIKEILDKYDEKRFVLENGKIDLTTNVELITAFAIQNGLLLNNKKQTILNFTFYPTEYFCPKNNRTLELQITDNTYAIHHFAGSWISSKNRYNQNIKKMLGPRFTALLLKLTDKFKIT</sequence>
<gene>
    <name evidence="2" type="ORF">K5I21_00935</name>
</gene>
<dbReference type="Gene3D" id="3.90.550.20">
    <property type="match status" value="1"/>
</dbReference>
<dbReference type="GO" id="GO:0016020">
    <property type="term" value="C:membrane"/>
    <property type="evidence" value="ECO:0007669"/>
    <property type="project" value="GOC"/>
</dbReference>
<protein>
    <submittedName>
        <fullName evidence="2">Glycosyl transferase</fullName>
    </submittedName>
</protein>
<dbReference type="Proteomes" id="UP001203136">
    <property type="component" value="Unassembled WGS sequence"/>
</dbReference>
<dbReference type="RefSeq" id="WP_034555647.1">
    <property type="nucleotide sequence ID" value="NZ_CABHNX010000269.1"/>
</dbReference>
<dbReference type="GO" id="GO:0051999">
    <property type="term" value="P:mannosyl-inositol phosphorylceramide biosynthetic process"/>
    <property type="evidence" value="ECO:0007669"/>
    <property type="project" value="TreeGrafter"/>
</dbReference>
<dbReference type="SUPFAM" id="SSF53448">
    <property type="entry name" value="Nucleotide-diphospho-sugar transferases"/>
    <property type="match status" value="1"/>
</dbReference>
<dbReference type="PANTHER" id="PTHR32385">
    <property type="entry name" value="MANNOSYL PHOSPHORYLINOSITOL CERAMIDE SYNTHASE"/>
    <property type="match status" value="1"/>
</dbReference>
<dbReference type="InterPro" id="IPR051706">
    <property type="entry name" value="Glycosyltransferase_domain"/>
</dbReference>